<dbReference type="SMART" id="SM00702">
    <property type="entry name" value="P4Hc"/>
    <property type="match status" value="1"/>
</dbReference>
<dbReference type="InterPro" id="IPR005123">
    <property type="entry name" value="Oxoglu/Fe-dep_dioxygenase_dom"/>
</dbReference>
<evidence type="ECO:0000256" key="2">
    <source>
        <dbReference type="ARBA" id="ARBA00001962"/>
    </source>
</evidence>
<dbReference type="InterPro" id="IPR006620">
    <property type="entry name" value="Pro_4_hyd_alph"/>
</dbReference>
<feature type="domain" description="Fe2OG dioxygenase" evidence="16">
    <location>
        <begin position="509"/>
        <end position="622"/>
    </location>
</feature>
<sequence length="647" mass="75088">MCIESCEQKLFGDPKIILRISDDVNDDFKSKEIYKYLQLAYFRNGNFAKSLEVTYSFVIYNPDDSMMQKNMEFYDNHRNSSSYMYINRDAKSHQVFFDKGIEAYNVEEYSKAISLFEQALIEFYKAEEECRAVCEGEFYVGTEYPETPPSFHQQIIAHYRKVLECYMTCPVELARTSIKHVSENYLPKHYHYLQFAYSKVNKHDESIECSKAYLLFHSNNEVMQAHVHQQMNAATISPRQDAVEFHTRLQIQSELLKYVYQNFGIQDYDETLLQPYPKEDVDASEPKENITKTELGNKEEELHEQNNDNEVLQEKVEENSYRSGREKNNDIIDSKDQHNERMEVLRKRREADDFQKKDVDISDLLHKPIGHHTIDSNKILTISDGQSLVQPLAEGPILYDYVTLLANSTQMLGPTRFALDGLASNNECQELIDLELAGGLSGDGYRGRASPHTEHELFEGLTVYRAVELAEQGLLPFRSAQLYYDLSERVRAQVKAYFKLKDELYFDYTHLVCRIAIKGQSTDRDDLSHPVHGDNCLLKEDGTCVKDNPAYTWRDYSSIMYLNDEFDGGEFIMTDATARRVKLQVKPKCGRLVSFCAGKECLHGVKPITRGRRCAMALWFTQDPSHDEQSRIEAKKKLNKLRERDEL</sequence>
<evidence type="ECO:0000256" key="3">
    <source>
        <dbReference type="ARBA" id="ARBA00006487"/>
    </source>
</evidence>
<gene>
    <name evidence="17" type="primary">P3h1</name>
</gene>
<evidence type="ECO:0000256" key="10">
    <source>
        <dbReference type="ARBA" id="ARBA00022896"/>
    </source>
</evidence>
<dbReference type="PANTHER" id="PTHR14049">
    <property type="entry name" value="LEPRECAN 1"/>
    <property type="match status" value="1"/>
</dbReference>
<evidence type="ECO:0000256" key="9">
    <source>
        <dbReference type="ARBA" id="ARBA00022824"/>
    </source>
</evidence>
<evidence type="ECO:0000256" key="15">
    <source>
        <dbReference type="SAM" id="MobiDB-lite"/>
    </source>
</evidence>
<evidence type="ECO:0000256" key="1">
    <source>
        <dbReference type="ARBA" id="ARBA00001961"/>
    </source>
</evidence>
<keyword evidence="7" id="KW-0677">Repeat</keyword>
<dbReference type="InterPro" id="IPR039575">
    <property type="entry name" value="P3H"/>
</dbReference>
<accession>A0A6F9DNR2</accession>
<protein>
    <recommendedName>
        <fullName evidence="4">procollagen-proline 3-dioxygenase</fullName>
        <ecNumber evidence="4">1.14.11.7</ecNumber>
    </recommendedName>
</protein>
<dbReference type="Gene3D" id="2.60.120.620">
    <property type="entry name" value="q2cbj1_9rhob like domain"/>
    <property type="match status" value="1"/>
</dbReference>
<evidence type="ECO:0000256" key="13">
    <source>
        <dbReference type="ARBA" id="ARBA00023004"/>
    </source>
</evidence>
<keyword evidence="14" id="KW-0325">Glycoprotein</keyword>
<dbReference type="GO" id="GO:0032963">
    <property type="term" value="P:collagen metabolic process"/>
    <property type="evidence" value="ECO:0007669"/>
    <property type="project" value="InterPro"/>
</dbReference>
<dbReference type="GO" id="GO:0019797">
    <property type="term" value="F:procollagen-proline 3-dioxygenase activity"/>
    <property type="evidence" value="ECO:0007669"/>
    <property type="project" value="UniProtKB-EC"/>
</dbReference>
<evidence type="ECO:0000256" key="5">
    <source>
        <dbReference type="ARBA" id="ARBA00022723"/>
    </source>
</evidence>
<evidence type="ECO:0000256" key="6">
    <source>
        <dbReference type="ARBA" id="ARBA00022729"/>
    </source>
</evidence>
<dbReference type="InterPro" id="IPR056585">
    <property type="entry name" value="Leprecan_dom"/>
</dbReference>
<evidence type="ECO:0000256" key="12">
    <source>
        <dbReference type="ARBA" id="ARBA00023002"/>
    </source>
</evidence>
<keyword evidence="9" id="KW-0256">Endoplasmic reticulum</keyword>
<comment type="cofactor">
    <cofactor evidence="1">
        <name>L-ascorbate</name>
        <dbReference type="ChEBI" id="CHEBI:38290"/>
    </cofactor>
</comment>
<proteinExistence type="evidence at transcript level"/>
<dbReference type="EC" id="1.14.11.7" evidence="4"/>
<evidence type="ECO:0000256" key="7">
    <source>
        <dbReference type="ARBA" id="ARBA00022737"/>
    </source>
</evidence>
<organism evidence="17">
    <name type="scientific">Phallusia mammillata</name>
    <dbReference type="NCBI Taxonomy" id="59560"/>
    <lineage>
        <taxon>Eukaryota</taxon>
        <taxon>Metazoa</taxon>
        <taxon>Chordata</taxon>
        <taxon>Tunicata</taxon>
        <taxon>Ascidiacea</taxon>
        <taxon>Phlebobranchia</taxon>
        <taxon>Ascidiidae</taxon>
        <taxon>Phallusia</taxon>
    </lineage>
</organism>
<evidence type="ECO:0000256" key="4">
    <source>
        <dbReference type="ARBA" id="ARBA00012262"/>
    </source>
</evidence>
<evidence type="ECO:0000256" key="14">
    <source>
        <dbReference type="ARBA" id="ARBA00023180"/>
    </source>
</evidence>
<dbReference type="SUPFAM" id="SSF48452">
    <property type="entry name" value="TPR-like"/>
    <property type="match status" value="1"/>
</dbReference>
<keyword evidence="12" id="KW-0560">Oxidoreductase</keyword>
<keyword evidence="13" id="KW-0408">Iron</keyword>
<reference evidence="17" key="1">
    <citation type="submission" date="2020-04" db="EMBL/GenBank/DDBJ databases">
        <authorList>
            <person name="Neveu A P."/>
        </authorList>
    </citation>
    <scope>NUCLEOTIDE SEQUENCE</scope>
    <source>
        <tissue evidence="17">Whole embryo</tissue>
    </source>
</reference>
<dbReference type="Pfam" id="PF23557">
    <property type="entry name" value="TPR_leprecan"/>
    <property type="match status" value="1"/>
</dbReference>
<dbReference type="GO" id="GO:0031418">
    <property type="term" value="F:L-ascorbic acid binding"/>
    <property type="evidence" value="ECO:0007669"/>
    <property type="project" value="UniProtKB-KW"/>
</dbReference>
<dbReference type="InterPro" id="IPR011990">
    <property type="entry name" value="TPR-like_helical_dom_sf"/>
</dbReference>
<evidence type="ECO:0000259" key="16">
    <source>
        <dbReference type="PROSITE" id="PS51471"/>
    </source>
</evidence>
<keyword evidence="6" id="KW-0732">Signal</keyword>
<keyword evidence="8" id="KW-0802">TPR repeat</keyword>
<dbReference type="PROSITE" id="PS51471">
    <property type="entry name" value="FE2OG_OXY"/>
    <property type="match status" value="1"/>
</dbReference>
<feature type="region of interest" description="Disordered" evidence="15">
    <location>
        <begin position="278"/>
        <end position="340"/>
    </location>
</feature>
<name>A0A6F9DNR2_9ASCI</name>
<dbReference type="GO" id="GO:0005506">
    <property type="term" value="F:iron ion binding"/>
    <property type="evidence" value="ECO:0007669"/>
    <property type="project" value="InterPro"/>
</dbReference>
<keyword evidence="11" id="KW-0223">Dioxygenase</keyword>
<dbReference type="EMBL" id="LR788754">
    <property type="protein sequence ID" value="CAB3264616.1"/>
    <property type="molecule type" value="mRNA"/>
</dbReference>
<evidence type="ECO:0000313" key="17">
    <source>
        <dbReference type="EMBL" id="CAB3264616.1"/>
    </source>
</evidence>
<dbReference type="AlphaFoldDB" id="A0A6F9DNR2"/>
<dbReference type="Pfam" id="PF13640">
    <property type="entry name" value="2OG-FeII_Oxy_3"/>
    <property type="match status" value="1"/>
</dbReference>
<keyword evidence="5" id="KW-0479">Metal-binding</keyword>
<dbReference type="InterPro" id="IPR044862">
    <property type="entry name" value="Pro_4_hyd_alph_FE2OG_OXY"/>
</dbReference>
<keyword evidence="10" id="KW-0847">Vitamin C</keyword>
<evidence type="ECO:0000256" key="11">
    <source>
        <dbReference type="ARBA" id="ARBA00022964"/>
    </source>
</evidence>
<dbReference type="FunFam" id="2.60.120.620:FF:000003">
    <property type="entry name" value="Prolyl 3-hydroxylase 2"/>
    <property type="match status" value="1"/>
</dbReference>
<comment type="cofactor">
    <cofactor evidence="2">
        <name>Fe cation</name>
        <dbReference type="ChEBI" id="CHEBI:24875"/>
    </cofactor>
</comment>
<dbReference type="GO" id="GO:0005783">
    <property type="term" value="C:endoplasmic reticulum"/>
    <property type="evidence" value="ECO:0007669"/>
    <property type="project" value="TreeGrafter"/>
</dbReference>
<dbReference type="PANTHER" id="PTHR14049:SF9">
    <property type="entry name" value="PROCOLLAGEN-PROLINE 3-DIOXYGENASE"/>
    <property type="match status" value="1"/>
</dbReference>
<evidence type="ECO:0000256" key="8">
    <source>
        <dbReference type="ARBA" id="ARBA00022803"/>
    </source>
</evidence>
<dbReference type="Gene3D" id="1.25.40.10">
    <property type="entry name" value="Tetratricopeptide repeat domain"/>
    <property type="match status" value="2"/>
</dbReference>
<comment type="similarity">
    <text evidence="3">Belongs to the leprecan family.</text>
</comment>